<dbReference type="OrthoDB" id="2151789at2759"/>
<evidence type="ECO:0000313" key="2">
    <source>
        <dbReference type="Proteomes" id="UP000012174"/>
    </source>
</evidence>
<gene>
    <name evidence="1" type="ORF">UCREL1_2992</name>
</gene>
<evidence type="ECO:0000313" key="1">
    <source>
        <dbReference type="EMBL" id="EMR69979.1"/>
    </source>
</evidence>
<accession>M7STW1</accession>
<sequence length="215" mass="23823">MDPYASLSPAGFSPFDGINATSDSTAIKYFTEYLAGYGIPEFTRLDWHTTSFVKAKPLYDEVTNIITTSSAVDIMKSVAGGFMAATIQPISSSVAEKGRARGESNALGLETVDQTWLAFTNAWLLLEDDEAVHMAGDDTMGEVRAASESDGKHLPYLFTNDASWDQHVFNGYSEDNLRKLRKVQKQYDPDLVFQRLVILMAKGELVGLRENYLKD</sequence>
<organism evidence="1 2">
    <name type="scientific">Eutypa lata (strain UCR-EL1)</name>
    <name type="common">Grapevine dieback disease fungus</name>
    <name type="synonym">Eutypa armeniacae</name>
    <dbReference type="NCBI Taxonomy" id="1287681"/>
    <lineage>
        <taxon>Eukaryota</taxon>
        <taxon>Fungi</taxon>
        <taxon>Dikarya</taxon>
        <taxon>Ascomycota</taxon>
        <taxon>Pezizomycotina</taxon>
        <taxon>Sordariomycetes</taxon>
        <taxon>Xylariomycetidae</taxon>
        <taxon>Xylariales</taxon>
        <taxon>Diatrypaceae</taxon>
        <taxon>Eutypa</taxon>
    </lineage>
</organism>
<dbReference type="AlphaFoldDB" id="M7STW1"/>
<dbReference type="Proteomes" id="UP000012174">
    <property type="component" value="Unassembled WGS sequence"/>
</dbReference>
<proteinExistence type="predicted"/>
<name>M7STW1_EUTLA</name>
<dbReference type="EMBL" id="KB705985">
    <property type="protein sequence ID" value="EMR69979.1"/>
    <property type="molecule type" value="Genomic_DNA"/>
</dbReference>
<dbReference type="KEGG" id="ela:UCREL1_2992"/>
<protein>
    <submittedName>
        <fullName evidence="1">Bifunctional solanapyrone synthase</fullName>
    </submittedName>
</protein>
<keyword evidence="2" id="KW-1185">Reference proteome</keyword>
<reference evidence="2" key="1">
    <citation type="journal article" date="2013" name="Genome Announc.">
        <title>Draft genome sequence of the grapevine dieback fungus Eutypa lata UCR-EL1.</title>
        <authorList>
            <person name="Blanco-Ulate B."/>
            <person name="Rolshausen P.E."/>
            <person name="Cantu D."/>
        </authorList>
    </citation>
    <scope>NUCLEOTIDE SEQUENCE [LARGE SCALE GENOMIC DNA]</scope>
    <source>
        <strain evidence="2">UCR-EL1</strain>
    </source>
</reference>
<dbReference type="HOGENOM" id="CLU_109203_0_0_1"/>